<evidence type="ECO:0000256" key="1">
    <source>
        <dbReference type="ARBA" id="ARBA00004202"/>
    </source>
</evidence>
<feature type="compositionally biased region" description="Basic and acidic residues" evidence="6">
    <location>
        <begin position="17"/>
        <end position="38"/>
    </location>
</feature>
<proteinExistence type="inferred from homology"/>
<reference evidence="9" key="1">
    <citation type="submission" date="2022-05" db="EMBL/GenBank/DDBJ databases">
        <title>The Musa troglodytarum L. genome provides insights into the mechanism of non-climacteric behaviour and enrichment of carotenoids.</title>
        <authorList>
            <person name="Wang J."/>
        </authorList>
    </citation>
    <scope>NUCLEOTIDE SEQUENCE</scope>
    <source>
        <tissue evidence="9">Leaf</tissue>
    </source>
</reference>
<feature type="region of interest" description="Disordered" evidence="6">
    <location>
        <begin position="1"/>
        <end position="66"/>
    </location>
</feature>
<dbReference type="CDD" id="cd00170">
    <property type="entry name" value="SEC14"/>
    <property type="match status" value="1"/>
</dbReference>
<dbReference type="GO" id="GO:0000139">
    <property type="term" value="C:Golgi membrane"/>
    <property type="evidence" value="ECO:0007669"/>
    <property type="project" value="UniProtKB-SubCell"/>
</dbReference>
<keyword evidence="7" id="KW-1133">Transmembrane helix</keyword>
<dbReference type="OrthoDB" id="1434354at2759"/>
<evidence type="ECO:0000256" key="2">
    <source>
        <dbReference type="ARBA" id="ARBA00004395"/>
    </source>
</evidence>
<name>A0A9E7EBE8_9LILI</name>
<dbReference type="PANTHER" id="PTHR45657:SF64">
    <property type="entry name" value="OS05G0545000 PROTEIN"/>
    <property type="match status" value="1"/>
</dbReference>
<keyword evidence="7" id="KW-0812">Transmembrane</keyword>
<dbReference type="Pfam" id="PF00650">
    <property type="entry name" value="CRAL_TRIO"/>
    <property type="match status" value="1"/>
</dbReference>
<dbReference type="SUPFAM" id="SSF52087">
    <property type="entry name" value="CRAL/TRIO domain"/>
    <property type="match status" value="1"/>
</dbReference>
<dbReference type="SMART" id="SM01100">
    <property type="entry name" value="CRAL_TRIO_N"/>
    <property type="match status" value="1"/>
</dbReference>
<dbReference type="InterPro" id="IPR036273">
    <property type="entry name" value="CRAL/TRIO_N_dom_sf"/>
</dbReference>
<accession>A0A9E7EBE8</accession>
<evidence type="ECO:0000313" key="10">
    <source>
        <dbReference type="Proteomes" id="UP001055439"/>
    </source>
</evidence>
<protein>
    <submittedName>
        <fullName evidence="9">CRAL/TRIO, N-terminal domain</fullName>
    </submittedName>
</protein>
<keyword evidence="3" id="KW-0333">Golgi apparatus</keyword>
<dbReference type="InterPro" id="IPR011074">
    <property type="entry name" value="CRAL/TRIO_N_dom"/>
</dbReference>
<dbReference type="SMART" id="SM00516">
    <property type="entry name" value="SEC14"/>
    <property type="match status" value="1"/>
</dbReference>
<evidence type="ECO:0000256" key="3">
    <source>
        <dbReference type="ARBA" id="ARBA00023034"/>
    </source>
</evidence>
<dbReference type="InterPro" id="IPR036865">
    <property type="entry name" value="CRAL-TRIO_dom_sf"/>
</dbReference>
<evidence type="ECO:0000256" key="6">
    <source>
        <dbReference type="SAM" id="MobiDB-lite"/>
    </source>
</evidence>
<dbReference type="SUPFAM" id="SSF46938">
    <property type="entry name" value="CRAL/TRIO N-terminal domain"/>
    <property type="match status" value="1"/>
</dbReference>
<evidence type="ECO:0000256" key="7">
    <source>
        <dbReference type="SAM" id="Phobius"/>
    </source>
</evidence>
<evidence type="ECO:0000256" key="4">
    <source>
        <dbReference type="ARBA" id="ARBA00038020"/>
    </source>
</evidence>
<dbReference type="Pfam" id="PF03765">
    <property type="entry name" value="CRAL_TRIO_N"/>
    <property type="match status" value="1"/>
</dbReference>
<feature type="domain" description="CRAL-TRIO" evidence="8">
    <location>
        <begin position="145"/>
        <end position="210"/>
    </location>
</feature>
<dbReference type="InterPro" id="IPR001251">
    <property type="entry name" value="CRAL-TRIO_dom"/>
</dbReference>
<feature type="compositionally biased region" description="Basic residues" evidence="6">
    <location>
        <begin position="42"/>
        <end position="66"/>
    </location>
</feature>
<feature type="coiled-coil region" evidence="5">
    <location>
        <begin position="428"/>
        <end position="480"/>
    </location>
</feature>
<dbReference type="AlphaFoldDB" id="A0A9E7EBE8"/>
<dbReference type="InterPro" id="IPR051026">
    <property type="entry name" value="PI/PC_transfer"/>
</dbReference>
<sequence>MSGPLDRFARPCFEGSSSHDEKKERKSDVENSEDERRTRIGSLKKKAISASTKFRHSLRRKSRKKHDTRVSSVSIEDIRDIEELQAVDAFRQFLIQDELLPSKHDDYHMMLRFLKARKFDLEKAKHMWSEMLTWRQEFGVDTIVETLCRMFVVNAGSGFKLLWNTVKSFLDPKTTSKIHVLGTKYQNKLLEVIDSSELPEFLGGSCTCAEHGGCLRSDRGPWKDPNILKMVLNGEAQCARQIVAVSNCEGKIIAYVKPRYPTIKGSDTSTESSSEAEDIVYSKKTSNYIHNPQLDPVHEEAKIVGKACISDASSEYEDCVAMVDKVVDVGWKNQISSSVCSSSRGRFWLFDMSEPSEGIRAQIVTWLMAFIMALYAMFCSVTSRVTRRFPDNMLKSDHCYPEFDLNRMPKEEFRPPSPSPSFKEVDILSSVLKRLGELEEKVDKLQTKPSTMPYEKEELLDAAVRRVDALEAELIATKRALYDALMRQEELLAYIDQQKEAKFRKKKCFCF</sequence>
<keyword evidence="5" id="KW-0175">Coiled coil</keyword>
<feature type="transmembrane region" description="Helical" evidence="7">
    <location>
        <begin position="363"/>
        <end position="385"/>
    </location>
</feature>
<dbReference type="PANTHER" id="PTHR45657">
    <property type="entry name" value="CRAL-TRIO DOMAIN-CONTAINING PROTEIN YKL091C-RELATED"/>
    <property type="match status" value="1"/>
</dbReference>
<dbReference type="GO" id="GO:0005886">
    <property type="term" value="C:plasma membrane"/>
    <property type="evidence" value="ECO:0007669"/>
    <property type="project" value="UniProtKB-SubCell"/>
</dbReference>
<evidence type="ECO:0000313" key="9">
    <source>
        <dbReference type="EMBL" id="URD74014.1"/>
    </source>
</evidence>
<dbReference type="Gene3D" id="3.40.525.10">
    <property type="entry name" value="CRAL-TRIO lipid binding domain"/>
    <property type="match status" value="2"/>
</dbReference>
<keyword evidence="7" id="KW-0472">Membrane</keyword>
<comment type="similarity">
    <text evidence="4">Belongs to the SFH family.</text>
</comment>
<gene>
    <name evidence="9" type="ORF">MUK42_25978</name>
</gene>
<keyword evidence="10" id="KW-1185">Reference proteome</keyword>
<comment type="subcellular location">
    <subcellularLocation>
        <location evidence="1">Cell membrane</location>
        <topology evidence="1">Peripheral membrane protein</topology>
    </subcellularLocation>
    <subcellularLocation>
        <location evidence="2">Golgi apparatus membrane</location>
        <topology evidence="2">Peripheral membrane protein</topology>
    </subcellularLocation>
</comment>
<dbReference type="EMBL" id="CP097502">
    <property type="protein sequence ID" value="URD74014.1"/>
    <property type="molecule type" value="Genomic_DNA"/>
</dbReference>
<evidence type="ECO:0000259" key="8">
    <source>
        <dbReference type="PROSITE" id="PS50191"/>
    </source>
</evidence>
<dbReference type="PROSITE" id="PS50191">
    <property type="entry name" value="CRAL_TRIO"/>
    <property type="match status" value="1"/>
</dbReference>
<dbReference type="Proteomes" id="UP001055439">
    <property type="component" value="Chromosome 1"/>
</dbReference>
<organism evidence="9 10">
    <name type="scientific">Musa troglodytarum</name>
    <name type="common">fe'i banana</name>
    <dbReference type="NCBI Taxonomy" id="320322"/>
    <lineage>
        <taxon>Eukaryota</taxon>
        <taxon>Viridiplantae</taxon>
        <taxon>Streptophyta</taxon>
        <taxon>Embryophyta</taxon>
        <taxon>Tracheophyta</taxon>
        <taxon>Spermatophyta</taxon>
        <taxon>Magnoliopsida</taxon>
        <taxon>Liliopsida</taxon>
        <taxon>Zingiberales</taxon>
        <taxon>Musaceae</taxon>
        <taxon>Musa</taxon>
    </lineage>
</organism>
<evidence type="ECO:0000256" key="5">
    <source>
        <dbReference type="SAM" id="Coils"/>
    </source>
</evidence>